<keyword evidence="14" id="KW-1185">Reference proteome</keyword>
<keyword evidence="8 12" id="KW-1133">Transmembrane helix</keyword>
<dbReference type="InterPro" id="IPR045861">
    <property type="entry name" value="CorA_cytoplasmic_dom"/>
</dbReference>
<feature type="transmembrane region" description="Helical" evidence="12">
    <location>
        <begin position="261"/>
        <end position="281"/>
    </location>
</feature>
<evidence type="ECO:0000256" key="4">
    <source>
        <dbReference type="ARBA" id="ARBA00022475"/>
    </source>
</evidence>
<protein>
    <submittedName>
        <fullName evidence="13">Zinc transporter ZntB</fullName>
    </submittedName>
</protein>
<evidence type="ECO:0000313" key="14">
    <source>
        <dbReference type="Proteomes" id="UP000228621"/>
    </source>
</evidence>
<dbReference type="GO" id="GO:0005886">
    <property type="term" value="C:plasma membrane"/>
    <property type="evidence" value="ECO:0007669"/>
    <property type="project" value="UniProtKB-SubCell"/>
</dbReference>
<dbReference type="GO" id="GO:0050897">
    <property type="term" value="F:cobalt ion binding"/>
    <property type="evidence" value="ECO:0007669"/>
    <property type="project" value="TreeGrafter"/>
</dbReference>
<evidence type="ECO:0000256" key="1">
    <source>
        <dbReference type="ARBA" id="ARBA00004651"/>
    </source>
</evidence>
<comment type="caution">
    <text evidence="13">The sequence shown here is derived from an EMBL/GenBank/DDBJ whole genome shotgun (WGS) entry which is preliminary data.</text>
</comment>
<sequence length="321" mass="36371">MTGLLHAFVLNGQGGGKLLGDITEVKSVIHKELLWLHFDYSFDETIEWLKQQTFLDEWERQALTADETRPRTVSGDEGLLIFLRGVNLNPKQSPEDMVSIRCFANDKLLITCRKRHIMSAQDMLALLKKGQGAKSIGELVSTLVMRLSVRMQDIIWQIEEQLDGFEDAMESSEQLPNYQQLSTLRRQTIGLKRYLKPQKLAINELLATKVPWLDEDHQHMIEEANNALSRYIEELEAAIERAQVIQNAITNHQNEQLNQRMYVMSVVAALFLPLGFLTGLLGVNIGGIPGTEWAGAFTLFVVLLVVITVGIGVYFKHKGWL</sequence>
<dbReference type="EMBL" id="NKHF01000103">
    <property type="protein sequence ID" value="PCK29793.1"/>
    <property type="molecule type" value="Genomic_DNA"/>
</dbReference>
<dbReference type="InterPro" id="IPR045863">
    <property type="entry name" value="CorA_TM1_TM2"/>
</dbReference>
<dbReference type="Proteomes" id="UP000228621">
    <property type="component" value="Unassembled WGS sequence"/>
</dbReference>
<dbReference type="PANTHER" id="PTHR46494">
    <property type="entry name" value="CORA FAMILY METAL ION TRANSPORTER (EUROFUNG)"/>
    <property type="match status" value="1"/>
</dbReference>
<reference evidence="14" key="1">
    <citation type="journal article" date="2019" name="Genome Announc.">
        <title>Draft Genome Sequence of Pseudoalteromonas piscicida Strain 36Y ROTHPW, an Hypersaline Seawater Isolate from the South Coast of Sonora, Mexico.</title>
        <authorList>
            <person name="Sanchez-Diaz R."/>
            <person name="Molina-Garza Z.J."/>
            <person name="Cruz-Suarez L.E."/>
            <person name="Selvin J."/>
            <person name="Kiran G.S."/>
            <person name="Ibarra-Gamez J.C."/>
            <person name="Gomez-Gil B."/>
            <person name="Galaviz-Silva L."/>
        </authorList>
    </citation>
    <scope>NUCLEOTIDE SEQUENCE [LARGE SCALE GENOMIC DNA]</scope>
    <source>
        <strain evidence="14">36Y_RITHPW</strain>
    </source>
</reference>
<evidence type="ECO:0000256" key="6">
    <source>
        <dbReference type="ARBA" id="ARBA00022692"/>
    </source>
</evidence>
<dbReference type="SUPFAM" id="SSF144083">
    <property type="entry name" value="Magnesium transport protein CorA, transmembrane region"/>
    <property type="match status" value="1"/>
</dbReference>
<evidence type="ECO:0000256" key="7">
    <source>
        <dbReference type="ARBA" id="ARBA00022833"/>
    </source>
</evidence>
<keyword evidence="11" id="KW-0175">Coiled coil</keyword>
<dbReference type="GO" id="GO:0015095">
    <property type="term" value="F:magnesium ion transmembrane transporter activity"/>
    <property type="evidence" value="ECO:0007669"/>
    <property type="project" value="TreeGrafter"/>
</dbReference>
<proteinExistence type="inferred from homology"/>
<keyword evidence="9" id="KW-0406">Ion transport</keyword>
<keyword evidence="6 12" id="KW-0812">Transmembrane</keyword>
<evidence type="ECO:0000256" key="10">
    <source>
        <dbReference type="ARBA" id="ARBA00023136"/>
    </source>
</evidence>
<dbReference type="GO" id="GO:0015087">
    <property type="term" value="F:cobalt ion transmembrane transporter activity"/>
    <property type="evidence" value="ECO:0007669"/>
    <property type="project" value="TreeGrafter"/>
</dbReference>
<dbReference type="Pfam" id="PF01544">
    <property type="entry name" value="CorA"/>
    <property type="match status" value="1"/>
</dbReference>
<feature type="coiled-coil region" evidence="11">
    <location>
        <begin position="221"/>
        <end position="255"/>
    </location>
</feature>
<dbReference type="PANTHER" id="PTHR46494:SF3">
    <property type="entry name" value="ZINC TRANSPORT PROTEIN ZNTB"/>
    <property type="match status" value="1"/>
</dbReference>
<organism evidence="13 14">
    <name type="scientific">Pseudoalteromonas piscicida</name>
    <dbReference type="NCBI Taxonomy" id="43662"/>
    <lineage>
        <taxon>Bacteria</taxon>
        <taxon>Pseudomonadati</taxon>
        <taxon>Pseudomonadota</taxon>
        <taxon>Gammaproteobacteria</taxon>
        <taxon>Alteromonadales</taxon>
        <taxon>Pseudoalteromonadaceae</taxon>
        <taxon>Pseudoalteromonas</taxon>
    </lineage>
</organism>
<keyword evidence="10 12" id="KW-0472">Membrane</keyword>
<evidence type="ECO:0000256" key="9">
    <source>
        <dbReference type="ARBA" id="ARBA00023065"/>
    </source>
</evidence>
<dbReference type="SUPFAM" id="SSF143865">
    <property type="entry name" value="CorA soluble domain-like"/>
    <property type="match status" value="1"/>
</dbReference>
<evidence type="ECO:0000256" key="12">
    <source>
        <dbReference type="SAM" id="Phobius"/>
    </source>
</evidence>
<dbReference type="InterPro" id="IPR002523">
    <property type="entry name" value="MgTranspt_CorA/ZnTranspt_ZntB"/>
</dbReference>
<gene>
    <name evidence="13" type="ORF">CEX98_20950</name>
</gene>
<dbReference type="OrthoDB" id="9803484at2"/>
<dbReference type="Gene3D" id="1.20.58.340">
    <property type="entry name" value="Magnesium transport protein CorA, transmembrane region"/>
    <property type="match status" value="2"/>
</dbReference>
<evidence type="ECO:0000256" key="8">
    <source>
        <dbReference type="ARBA" id="ARBA00022989"/>
    </source>
</evidence>
<evidence type="ECO:0000256" key="11">
    <source>
        <dbReference type="SAM" id="Coils"/>
    </source>
</evidence>
<comment type="subcellular location">
    <subcellularLocation>
        <location evidence="1">Cell membrane</location>
        <topology evidence="1">Multi-pass membrane protein</topology>
    </subcellularLocation>
</comment>
<accession>A0A2A5JK50</accession>
<evidence type="ECO:0000313" key="13">
    <source>
        <dbReference type="EMBL" id="PCK29793.1"/>
    </source>
</evidence>
<feature type="transmembrane region" description="Helical" evidence="12">
    <location>
        <begin position="293"/>
        <end position="315"/>
    </location>
</feature>
<comment type="similarity">
    <text evidence="2">Belongs to the CorA metal ion transporter (MIT) (TC 1.A.35) family.</text>
</comment>
<dbReference type="CDD" id="cd12833">
    <property type="entry name" value="ZntB-like_1"/>
    <property type="match status" value="1"/>
</dbReference>
<keyword evidence="4" id="KW-1003">Cell membrane</keyword>
<keyword evidence="7" id="KW-0862">Zinc</keyword>
<evidence type="ECO:0000256" key="5">
    <source>
        <dbReference type="ARBA" id="ARBA00022519"/>
    </source>
</evidence>
<dbReference type="AlphaFoldDB" id="A0A2A5JK50"/>
<name>A0A2A5JK50_PSEO7</name>
<keyword evidence="5" id="KW-0997">Cell inner membrane</keyword>
<evidence type="ECO:0000256" key="2">
    <source>
        <dbReference type="ARBA" id="ARBA00009765"/>
    </source>
</evidence>
<keyword evidence="3" id="KW-0813">Transport</keyword>
<dbReference type="Gene3D" id="3.30.460.20">
    <property type="entry name" value="CorA soluble domain-like"/>
    <property type="match status" value="1"/>
</dbReference>
<evidence type="ECO:0000256" key="3">
    <source>
        <dbReference type="ARBA" id="ARBA00022448"/>
    </source>
</evidence>
<dbReference type="RefSeq" id="WP_099643948.1">
    <property type="nucleotide sequence ID" value="NZ_NKHF01000103.1"/>
</dbReference>
<dbReference type="GO" id="GO:0000287">
    <property type="term" value="F:magnesium ion binding"/>
    <property type="evidence" value="ECO:0007669"/>
    <property type="project" value="TreeGrafter"/>
</dbReference>